<dbReference type="Pfam" id="PF12172">
    <property type="entry name" value="zf-ChsH2"/>
    <property type="match status" value="1"/>
</dbReference>
<evidence type="ECO:0008006" key="6">
    <source>
        <dbReference type="Google" id="ProtNLM"/>
    </source>
</evidence>
<feature type="domain" description="ChsH2 C-terminal OB-fold" evidence="1">
    <location>
        <begin position="220"/>
        <end position="279"/>
    </location>
</feature>
<organism evidence="4 5">
    <name type="scientific">Aeromicrobium terrae</name>
    <dbReference type="NCBI Taxonomy" id="2498846"/>
    <lineage>
        <taxon>Bacteria</taxon>
        <taxon>Bacillati</taxon>
        <taxon>Actinomycetota</taxon>
        <taxon>Actinomycetes</taxon>
        <taxon>Propionibacteriales</taxon>
        <taxon>Nocardioidaceae</taxon>
        <taxon>Aeromicrobium</taxon>
    </lineage>
</organism>
<dbReference type="PANTHER" id="PTHR34075">
    <property type="entry name" value="BLR3430 PROTEIN"/>
    <property type="match status" value="1"/>
</dbReference>
<dbReference type="InterPro" id="IPR002878">
    <property type="entry name" value="ChsH2_C"/>
</dbReference>
<dbReference type="RefSeq" id="WP_147686572.1">
    <property type="nucleotide sequence ID" value="NZ_VDUX01000004.1"/>
</dbReference>
<protein>
    <recommendedName>
        <fullName evidence="6">Protein dehydratase</fullName>
    </recommendedName>
</protein>
<evidence type="ECO:0000259" key="1">
    <source>
        <dbReference type="Pfam" id="PF01796"/>
    </source>
</evidence>
<dbReference type="InterPro" id="IPR022002">
    <property type="entry name" value="ChsH2_Znr"/>
</dbReference>
<feature type="domain" description="ChsH2 rubredoxin-like zinc ribbon" evidence="2">
    <location>
        <begin position="183"/>
        <end position="215"/>
    </location>
</feature>
<dbReference type="Gene3D" id="6.10.30.10">
    <property type="match status" value="1"/>
</dbReference>
<dbReference type="OrthoDB" id="4275032at2"/>
<dbReference type="InterPro" id="IPR012340">
    <property type="entry name" value="NA-bd_OB-fold"/>
</dbReference>
<dbReference type="Pfam" id="PF13452">
    <property type="entry name" value="FAS1_DH_region"/>
    <property type="match status" value="1"/>
</dbReference>
<reference evidence="4 5" key="1">
    <citation type="submission" date="2019-06" db="EMBL/GenBank/DDBJ databases">
        <title>Aeromicrobium sp. nov., isolated from a maize field.</title>
        <authorList>
            <person name="Lin S.-Y."/>
            <person name="Tsai C.-F."/>
            <person name="Young C.-C."/>
        </authorList>
    </citation>
    <scope>NUCLEOTIDE SEQUENCE [LARGE SCALE GENOMIC DNA]</scope>
    <source>
        <strain evidence="4 5">CC-CFT486</strain>
    </source>
</reference>
<dbReference type="SUPFAM" id="SSF50249">
    <property type="entry name" value="Nucleic acid-binding proteins"/>
    <property type="match status" value="1"/>
</dbReference>
<dbReference type="Pfam" id="PF01796">
    <property type="entry name" value="OB_ChsH2_C"/>
    <property type="match status" value="1"/>
</dbReference>
<dbReference type="InterPro" id="IPR039569">
    <property type="entry name" value="FAS1-like_DH_region"/>
</dbReference>
<evidence type="ECO:0000313" key="4">
    <source>
        <dbReference type="EMBL" id="TXL60887.1"/>
    </source>
</evidence>
<dbReference type="PANTHER" id="PTHR34075:SF5">
    <property type="entry name" value="BLR3430 PROTEIN"/>
    <property type="match status" value="1"/>
</dbReference>
<dbReference type="AlphaFoldDB" id="A0A5C8NIN7"/>
<feature type="domain" description="FAS1-like dehydratase" evidence="3">
    <location>
        <begin position="21"/>
        <end position="149"/>
    </location>
</feature>
<dbReference type="Gene3D" id="3.10.129.10">
    <property type="entry name" value="Hotdog Thioesterase"/>
    <property type="match status" value="2"/>
</dbReference>
<evidence type="ECO:0000259" key="3">
    <source>
        <dbReference type="Pfam" id="PF13452"/>
    </source>
</evidence>
<sequence length="426" mass="46682">MSDLQERFDEIKARGYAEAREGADPVNEPMIRHWAEAIGDTNPRWQPGPDCEAPPAMAQVWTMPGLVAERPPGEPLWDTMVALDDAGYTSVLGTNCDQTYARTLRPGERVSISSRLDDVVGPKQTGVGEGYFVTTRNTWTVDGEEVATMLFRVLKFKPGTGRPTVDRTKLVRPMVNRDSAFFWEGTAAGELRIQKCNACGELRHPPGPVCPSCHAMDRGYVVASGRGAVHSFLEHHAPQVPGKQLPLTIALIELDEGVRMVGEVPAGVAIGDAMEVWFDRIDDELTLAQWRPVGTAPAEPEPEPASDLPVWELPITPTLVVSTALATRDFQDVHHDRDLAQSHGSKDIFLNILTTTGLVQRYVTDWSGPQTQVLSCALRLGAPAHPYDTLRFTGEIVSEDDGVTTIDVTGRVSLGNHVNARLEVRR</sequence>
<name>A0A5C8NIN7_9ACTN</name>
<dbReference type="CDD" id="cd03455">
    <property type="entry name" value="SAV4209"/>
    <property type="match status" value="1"/>
</dbReference>
<keyword evidence="5" id="KW-1185">Reference proteome</keyword>
<comment type="caution">
    <text evidence="4">The sequence shown here is derived from an EMBL/GenBank/DDBJ whole genome shotgun (WGS) entry which is preliminary data.</text>
</comment>
<evidence type="ECO:0000259" key="2">
    <source>
        <dbReference type="Pfam" id="PF12172"/>
    </source>
</evidence>
<dbReference type="Proteomes" id="UP000321571">
    <property type="component" value="Unassembled WGS sequence"/>
</dbReference>
<accession>A0A5C8NIN7</accession>
<proteinExistence type="predicted"/>
<evidence type="ECO:0000313" key="5">
    <source>
        <dbReference type="Proteomes" id="UP000321571"/>
    </source>
</evidence>
<dbReference type="InterPro" id="IPR052513">
    <property type="entry name" value="Thioester_dehydratase-like"/>
</dbReference>
<dbReference type="InterPro" id="IPR029069">
    <property type="entry name" value="HotDog_dom_sf"/>
</dbReference>
<dbReference type="SUPFAM" id="SSF54637">
    <property type="entry name" value="Thioesterase/thiol ester dehydrase-isomerase"/>
    <property type="match status" value="2"/>
</dbReference>
<dbReference type="EMBL" id="VDUX01000004">
    <property type="protein sequence ID" value="TXL60887.1"/>
    <property type="molecule type" value="Genomic_DNA"/>
</dbReference>
<gene>
    <name evidence="4" type="ORF">FHP06_10730</name>
</gene>